<feature type="domain" description="Glutamine amidotransferase type-2" evidence="2">
    <location>
        <begin position="2"/>
        <end position="251"/>
    </location>
</feature>
<protein>
    <submittedName>
        <fullName evidence="3">Ergothioneine biosynthesis protein EgtC</fullName>
    </submittedName>
</protein>
<dbReference type="InterPro" id="IPR026869">
    <property type="entry name" value="EgtC-like"/>
</dbReference>
<evidence type="ECO:0000313" key="4">
    <source>
        <dbReference type="Proteomes" id="UP000256763"/>
    </source>
</evidence>
<dbReference type="InterPro" id="IPR017808">
    <property type="entry name" value="EgtC"/>
</dbReference>
<dbReference type="CDD" id="cd01908">
    <property type="entry name" value="YafJ"/>
    <property type="match status" value="1"/>
</dbReference>
<dbReference type="PROSITE" id="PS51278">
    <property type="entry name" value="GATASE_TYPE_2"/>
    <property type="match status" value="1"/>
</dbReference>
<organism evidence="3 4">
    <name type="scientific">Alkalilimnicola ehrlichii</name>
    <dbReference type="NCBI Taxonomy" id="351052"/>
    <lineage>
        <taxon>Bacteria</taxon>
        <taxon>Pseudomonadati</taxon>
        <taxon>Pseudomonadota</taxon>
        <taxon>Gammaproteobacteria</taxon>
        <taxon>Chromatiales</taxon>
        <taxon>Ectothiorhodospiraceae</taxon>
        <taxon>Alkalilimnicola</taxon>
    </lineage>
</organism>
<dbReference type="InterPro" id="IPR029055">
    <property type="entry name" value="Ntn_hydrolases_N"/>
</dbReference>
<dbReference type="PANTHER" id="PTHR43187">
    <property type="entry name" value="GLUTAMINE AMIDOTRANSFERASE DUG3-RELATED"/>
    <property type="match status" value="1"/>
</dbReference>
<dbReference type="InterPro" id="IPR017932">
    <property type="entry name" value="GATase_2_dom"/>
</dbReference>
<keyword evidence="4" id="KW-1185">Reference proteome</keyword>
<evidence type="ECO:0000256" key="1">
    <source>
        <dbReference type="ARBA" id="ARBA00022962"/>
    </source>
</evidence>
<dbReference type="SUPFAM" id="SSF56235">
    <property type="entry name" value="N-terminal nucleophile aminohydrolases (Ntn hydrolases)"/>
    <property type="match status" value="1"/>
</dbReference>
<evidence type="ECO:0000313" key="3">
    <source>
        <dbReference type="EMBL" id="RFA37944.1"/>
    </source>
</evidence>
<dbReference type="NCBIfam" id="TIGR03442">
    <property type="entry name" value="ergothioneine biosynthesis protein EgtC"/>
    <property type="match status" value="1"/>
</dbReference>
<keyword evidence="1" id="KW-0315">Glutamine amidotransferase</keyword>
<sequence length="259" mass="29841">MCRIAAYLGPPLLLEPFLLQPSHSLLKQSWQPREMSTALMNADGFGIGWFDDRDQPSAYRQTQPMWSDSNLPFLARSLKQPLWLAYVRSATDPFTTGLANTQPFMDEELIFFHNGFIAPFAERARVLMRRWMLPEIEAGIHGNTDSEYLFACLRQFYREDEEVSLEEALRRLCQQLNRWLEAETLLLNVVISDGRRVYALRHAIAAECPSLYYTTDDDQFPGAQVVASEPLTDSEFWRPLPPHHLLVLDPDEPPLLTEL</sequence>
<gene>
    <name evidence="3" type="ORF">CAL65_08505</name>
</gene>
<comment type="caution">
    <text evidence="3">The sequence shown here is derived from an EMBL/GenBank/DDBJ whole genome shotgun (WGS) entry which is preliminary data.</text>
</comment>
<dbReference type="EMBL" id="NFZW01000006">
    <property type="protein sequence ID" value="RFA37944.1"/>
    <property type="molecule type" value="Genomic_DNA"/>
</dbReference>
<dbReference type="GO" id="GO:0052699">
    <property type="term" value="P:ergothioneine biosynthetic process"/>
    <property type="evidence" value="ECO:0007669"/>
    <property type="project" value="InterPro"/>
</dbReference>
<dbReference type="Gene3D" id="3.60.20.10">
    <property type="entry name" value="Glutamine Phosphoribosylpyrophosphate, subunit 1, domain 1"/>
    <property type="match status" value="1"/>
</dbReference>
<dbReference type="Pfam" id="PF13230">
    <property type="entry name" value="GATase_4"/>
    <property type="match status" value="1"/>
</dbReference>
<dbReference type="AlphaFoldDB" id="A0A3E0WY60"/>
<name>A0A3E0WY60_9GAMM</name>
<dbReference type="PANTHER" id="PTHR43187:SF1">
    <property type="entry name" value="GLUTAMINE AMIDOTRANSFERASE DUG3-RELATED"/>
    <property type="match status" value="1"/>
</dbReference>
<dbReference type="InterPro" id="IPR052373">
    <property type="entry name" value="Gamma-glu_amide_hydrolase"/>
</dbReference>
<dbReference type="Proteomes" id="UP000256763">
    <property type="component" value="Unassembled WGS sequence"/>
</dbReference>
<evidence type="ECO:0000259" key="2">
    <source>
        <dbReference type="PROSITE" id="PS51278"/>
    </source>
</evidence>
<proteinExistence type="predicted"/>
<accession>A0A3E0WY60</accession>
<dbReference type="RefSeq" id="WP_116347688.1">
    <property type="nucleotide sequence ID" value="NZ_NFZW01000006.1"/>
</dbReference>
<reference evidence="4" key="1">
    <citation type="submission" date="2017-05" db="EMBL/GenBank/DDBJ databases">
        <authorList>
            <person name="Sharma S."/>
            <person name="Sidhu C."/>
            <person name="Pinnaka A.K."/>
        </authorList>
    </citation>
    <scope>NUCLEOTIDE SEQUENCE [LARGE SCALE GENOMIC DNA]</scope>
    <source>
        <strain evidence="4">AK93</strain>
    </source>
</reference>